<keyword evidence="6" id="KW-1185">Reference proteome</keyword>
<dbReference type="Proteomes" id="UP000603457">
    <property type="component" value="Unassembled WGS sequence"/>
</dbReference>
<evidence type="ECO:0000259" key="4">
    <source>
        <dbReference type="PROSITE" id="PS51898"/>
    </source>
</evidence>
<evidence type="ECO:0000313" key="5">
    <source>
        <dbReference type="EMBL" id="MBD2592880.1"/>
    </source>
</evidence>
<dbReference type="SUPFAM" id="SSF56349">
    <property type="entry name" value="DNA breaking-rejoining enzymes"/>
    <property type="match status" value="1"/>
</dbReference>
<dbReference type="InterPro" id="IPR002104">
    <property type="entry name" value="Integrase_catalytic"/>
</dbReference>
<dbReference type="InterPro" id="IPR011010">
    <property type="entry name" value="DNA_brk_join_enz"/>
</dbReference>
<sequence>MKVNRHGQAAIFSDKDFESILAAMPGENHKMILRVAYWTAGRAGEVCSLMTSDVYSPDGKPLRRLTYRASQTKTHQTRQVPIHKNLRELLINYWKINQPDISGYLFSGSEGQHLQLQSFDDAFRRALKKAKLTECGYSTHSPRRTILTQMARRGWALSMIQKFSGHRTISSLEKYIDVDEADLELAIANY</sequence>
<keyword evidence="2" id="KW-0238">DNA-binding</keyword>
<keyword evidence="3" id="KW-0233">DNA recombination</keyword>
<dbReference type="Gene3D" id="1.10.443.10">
    <property type="entry name" value="Intergrase catalytic core"/>
    <property type="match status" value="1"/>
</dbReference>
<evidence type="ECO:0000256" key="3">
    <source>
        <dbReference type="ARBA" id="ARBA00023172"/>
    </source>
</evidence>
<dbReference type="RefSeq" id="WP_190965866.1">
    <property type="nucleotide sequence ID" value="NZ_JACJTB010000001.1"/>
</dbReference>
<dbReference type="Pfam" id="PF00589">
    <property type="entry name" value="Phage_integrase"/>
    <property type="match status" value="1"/>
</dbReference>
<proteinExistence type="inferred from homology"/>
<evidence type="ECO:0000256" key="2">
    <source>
        <dbReference type="ARBA" id="ARBA00023125"/>
    </source>
</evidence>
<feature type="domain" description="Tyr recombinase" evidence="4">
    <location>
        <begin position="7"/>
        <end position="188"/>
    </location>
</feature>
<dbReference type="PANTHER" id="PTHR30349">
    <property type="entry name" value="PHAGE INTEGRASE-RELATED"/>
    <property type="match status" value="1"/>
</dbReference>
<dbReference type="InterPro" id="IPR050090">
    <property type="entry name" value="Tyrosine_recombinase_XerCD"/>
</dbReference>
<dbReference type="PANTHER" id="PTHR30349:SF41">
    <property type="entry name" value="INTEGRASE_RECOMBINASE PROTEIN MJ0367-RELATED"/>
    <property type="match status" value="1"/>
</dbReference>
<comment type="similarity">
    <text evidence="1">Belongs to the 'phage' integrase family.</text>
</comment>
<comment type="caution">
    <text evidence="5">The sequence shown here is derived from an EMBL/GenBank/DDBJ whole genome shotgun (WGS) entry which is preliminary data.</text>
</comment>
<gene>
    <name evidence="5" type="ORF">H6G74_00880</name>
</gene>
<name>A0ABR8FPJ5_9NOSO</name>
<reference evidence="5 6" key="1">
    <citation type="journal article" date="2020" name="ISME J.">
        <title>Comparative genomics reveals insights into cyanobacterial evolution and habitat adaptation.</title>
        <authorList>
            <person name="Chen M.Y."/>
            <person name="Teng W.K."/>
            <person name="Zhao L."/>
            <person name="Hu C.X."/>
            <person name="Zhou Y.K."/>
            <person name="Han B.P."/>
            <person name="Song L.R."/>
            <person name="Shu W.S."/>
        </authorList>
    </citation>
    <scope>NUCLEOTIDE SEQUENCE [LARGE SCALE GENOMIC DNA]</scope>
    <source>
        <strain evidence="5 6">FACHB-130</strain>
    </source>
</reference>
<evidence type="ECO:0000256" key="1">
    <source>
        <dbReference type="ARBA" id="ARBA00008857"/>
    </source>
</evidence>
<dbReference type="CDD" id="cd00397">
    <property type="entry name" value="DNA_BRE_C"/>
    <property type="match status" value="1"/>
</dbReference>
<accession>A0ABR8FPJ5</accession>
<protein>
    <submittedName>
        <fullName evidence="5">Site-specific integrase</fullName>
    </submittedName>
</protein>
<dbReference type="EMBL" id="JACJTB010000001">
    <property type="protein sequence ID" value="MBD2592880.1"/>
    <property type="molecule type" value="Genomic_DNA"/>
</dbReference>
<evidence type="ECO:0000313" key="6">
    <source>
        <dbReference type="Proteomes" id="UP000603457"/>
    </source>
</evidence>
<dbReference type="InterPro" id="IPR013762">
    <property type="entry name" value="Integrase-like_cat_sf"/>
</dbReference>
<dbReference type="PROSITE" id="PS51898">
    <property type="entry name" value="TYR_RECOMBINASE"/>
    <property type="match status" value="1"/>
</dbReference>
<organism evidence="5 6">
    <name type="scientific">Nostoc spongiaeforme FACHB-130</name>
    <dbReference type="NCBI Taxonomy" id="1357510"/>
    <lineage>
        <taxon>Bacteria</taxon>
        <taxon>Bacillati</taxon>
        <taxon>Cyanobacteriota</taxon>
        <taxon>Cyanophyceae</taxon>
        <taxon>Nostocales</taxon>
        <taxon>Nostocaceae</taxon>
        <taxon>Nostoc</taxon>
    </lineage>
</organism>